<organism evidence="6">
    <name type="scientific">Desulfatirhabdium butyrativorans</name>
    <dbReference type="NCBI Taxonomy" id="340467"/>
    <lineage>
        <taxon>Bacteria</taxon>
        <taxon>Pseudomonadati</taxon>
        <taxon>Thermodesulfobacteriota</taxon>
        <taxon>Desulfobacteria</taxon>
        <taxon>Desulfobacterales</taxon>
        <taxon>Desulfatirhabdiaceae</taxon>
        <taxon>Desulfatirhabdium</taxon>
    </lineage>
</organism>
<protein>
    <recommendedName>
        <fullName evidence="5">4Fe-4S Mo/W bis-MGD-type domain-containing protein</fullName>
    </recommendedName>
</protein>
<dbReference type="InterPro" id="IPR006657">
    <property type="entry name" value="MoPterin_dinucl-bd_dom"/>
</dbReference>
<feature type="domain" description="4Fe-4S Mo/W bis-MGD-type" evidence="5">
    <location>
        <begin position="6"/>
        <end position="55"/>
    </location>
</feature>
<evidence type="ECO:0000256" key="2">
    <source>
        <dbReference type="ARBA" id="ARBA00022723"/>
    </source>
</evidence>
<dbReference type="SUPFAM" id="SSF50692">
    <property type="entry name" value="ADC-like"/>
    <property type="match status" value="1"/>
</dbReference>
<dbReference type="Pfam" id="PF00384">
    <property type="entry name" value="Molybdopterin"/>
    <property type="match status" value="1"/>
</dbReference>
<dbReference type="Pfam" id="PF01568">
    <property type="entry name" value="Molydop_binding"/>
    <property type="match status" value="1"/>
</dbReference>
<dbReference type="SUPFAM" id="SSF53706">
    <property type="entry name" value="Formate dehydrogenase/DMSO reductase, domains 1-3"/>
    <property type="match status" value="1"/>
</dbReference>
<proteinExistence type="inferred from homology"/>
<keyword evidence="4" id="KW-0411">Iron-sulfur</keyword>
<dbReference type="Gene3D" id="3.40.228.10">
    <property type="entry name" value="Dimethylsulfoxide Reductase, domain 2"/>
    <property type="match status" value="1"/>
</dbReference>
<dbReference type="Pfam" id="PF04879">
    <property type="entry name" value="Molybdop_Fe4S4"/>
    <property type="match status" value="1"/>
</dbReference>
<dbReference type="AlphaFoldDB" id="A0A7C4W6U0"/>
<keyword evidence="3" id="KW-0408">Iron</keyword>
<name>A0A7C4W6U0_9BACT</name>
<dbReference type="Gene3D" id="3.40.50.740">
    <property type="match status" value="2"/>
</dbReference>
<dbReference type="InterPro" id="IPR006656">
    <property type="entry name" value="Mopterin_OxRdtase"/>
</dbReference>
<dbReference type="InterPro" id="IPR006963">
    <property type="entry name" value="Mopterin_OxRdtase_4Fe-4S_dom"/>
</dbReference>
<gene>
    <name evidence="6" type="ORF">ENS29_12505</name>
</gene>
<evidence type="ECO:0000256" key="4">
    <source>
        <dbReference type="ARBA" id="ARBA00023014"/>
    </source>
</evidence>
<dbReference type="Gene3D" id="2.40.40.20">
    <property type="match status" value="1"/>
</dbReference>
<dbReference type="PANTHER" id="PTHR43742:SF6">
    <property type="entry name" value="OXIDOREDUCTASE YYAE-RELATED"/>
    <property type="match status" value="1"/>
</dbReference>
<evidence type="ECO:0000256" key="3">
    <source>
        <dbReference type="ARBA" id="ARBA00023004"/>
    </source>
</evidence>
<dbReference type="GO" id="GO:0046872">
    <property type="term" value="F:metal ion binding"/>
    <property type="evidence" value="ECO:0007669"/>
    <property type="project" value="UniProtKB-KW"/>
</dbReference>
<comment type="similarity">
    <text evidence="1">Belongs to the prokaryotic molybdopterin-containing oxidoreductase family.</text>
</comment>
<sequence>MIRGCFPTLCRICGENCGLLVTGHSGGVRLEGNPDHPISRGYICFKAKRYNTVHSSPDRLTRPLLRTKAGWKPLSHDEAMDVLASRLLRHRSMDGAESVVFYTGEALKHQENKALFRHLAFSFGTPNFMSVSSVCHAALDMGYQLAGIRLEEPDLNTVRAVVIWGANPFATHPLLFRRLRNASAKGTPIIGIDPLITPSTRLSDLHLQIRPGTDGFLALAFLSRAIESGIEMPQGNTFLSMGDLLRHRSIDTWLSKTGVESRRFDEACDLLFRNLPVWICPGVGLELNPCGVETIRAIAWLQRVLNSNRPRRRLEARLRALPGSGIYSEMPHPIGKRETPHFVAFKGEGQALFLKNAVLNSDPYPVKAMVIAGGNPMRTFPDTGSQKRMLEGLSFLAVFDLFMTQTAQLAHLILPAADFLETMELHDYGPSGHSLLGLVRPVVTRRTGLTTETFVFELAKRLGLQDRFPWNSDEEAIEERLEGSGVRLEELLASSAAVVRYESTAPSVLDRSFPNRIVPSWGPSRMDLPIDSWQDNSFWLSSGNRSIRFQHSQFRNIPEFATRSAESVLLIHPKAADKLGIRSGNRVCMHTAIGSLVVKARRSKCLREDSLCMIHGEAEVNVNAITRMDHPDPLSGYPWMRALPVRLDLIRET</sequence>
<dbReference type="InterPro" id="IPR009010">
    <property type="entry name" value="Asp_de-COase-like_dom_sf"/>
</dbReference>
<dbReference type="Gene3D" id="2.20.25.90">
    <property type="entry name" value="ADC-like domains"/>
    <property type="match status" value="1"/>
</dbReference>
<dbReference type="PANTHER" id="PTHR43742">
    <property type="entry name" value="TRIMETHYLAMINE-N-OXIDE REDUCTASE"/>
    <property type="match status" value="1"/>
</dbReference>
<dbReference type="InterPro" id="IPR050612">
    <property type="entry name" value="Prok_Mopterin_Oxidored"/>
</dbReference>
<dbReference type="GO" id="GO:0016491">
    <property type="term" value="F:oxidoreductase activity"/>
    <property type="evidence" value="ECO:0007669"/>
    <property type="project" value="InterPro"/>
</dbReference>
<keyword evidence="2" id="KW-0479">Metal-binding</keyword>
<dbReference type="EMBL" id="DSUH01000288">
    <property type="protein sequence ID" value="HGU33657.1"/>
    <property type="molecule type" value="Genomic_DNA"/>
</dbReference>
<reference evidence="6" key="1">
    <citation type="journal article" date="2020" name="mSystems">
        <title>Genome- and Community-Level Interaction Insights into Carbon Utilization and Element Cycling Functions of Hydrothermarchaeota in Hydrothermal Sediment.</title>
        <authorList>
            <person name="Zhou Z."/>
            <person name="Liu Y."/>
            <person name="Xu W."/>
            <person name="Pan J."/>
            <person name="Luo Z.H."/>
            <person name="Li M."/>
        </authorList>
    </citation>
    <scope>NUCLEOTIDE SEQUENCE [LARGE SCALE GENOMIC DNA]</scope>
    <source>
        <strain evidence="6">SpSt-477</strain>
    </source>
</reference>
<dbReference type="GO" id="GO:0051536">
    <property type="term" value="F:iron-sulfur cluster binding"/>
    <property type="evidence" value="ECO:0007669"/>
    <property type="project" value="UniProtKB-KW"/>
</dbReference>
<dbReference type="SMART" id="SM00926">
    <property type="entry name" value="Molybdop_Fe4S4"/>
    <property type="match status" value="1"/>
</dbReference>
<evidence type="ECO:0000256" key="1">
    <source>
        <dbReference type="ARBA" id="ARBA00010312"/>
    </source>
</evidence>
<evidence type="ECO:0000259" key="5">
    <source>
        <dbReference type="SMART" id="SM00926"/>
    </source>
</evidence>
<evidence type="ECO:0000313" key="6">
    <source>
        <dbReference type="EMBL" id="HGU33657.1"/>
    </source>
</evidence>
<comment type="caution">
    <text evidence="6">The sequence shown here is derived from an EMBL/GenBank/DDBJ whole genome shotgun (WGS) entry which is preliminary data.</text>
</comment>
<dbReference type="GO" id="GO:0043546">
    <property type="term" value="F:molybdopterin cofactor binding"/>
    <property type="evidence" value="ECO:0007669"/>
    <property type="project" value="InterPro"/>
</dbReference>
<accession>A0A7C4W6U0</accession>